<feature type="region of interest" description="Disordered" evidence="1">
    <location>
        <begin position="197"/>
        <end position="217"/>
    </location>
</feature>
<protein>
    <submittedName>
        <fullName evidence="3">2344_t:CDS:1</fullName>
    </submittedName>
</protein>
<evidence type="ECO:0000259" key="2">
    <source>
        <dbReference type="PROSITE" id="PS50011"/>
    </source>
</evidence>
<dbReference type="GO" id="GO:0005524">
    <property type="term" value="F:ATP binding"/>
    <property type="evidence" value="ECO:0007669"/>
    <property type="project" value="InterPro"/>
</dbReference>
<feature type="domain" description="Protein kinase" evidence="2">
    <location>
        <begin position="1"/>
        <end position="180"/>
    </location>
</feature>
<name>A0A9W4SGG3_9GLOM</name>
<dbReference type="EMBL" id="CAMKVN010000285">
    <property type="protein sequence ID" value="CAI2166207.1"/>
    <property type="molecule type" value="Genomic_DNA"/>
</dbReference>
<organism evidence="3 4">
    <name type="scientific">Funneliformis geosporum</name>
    <dbReference type="NCBI Taxonomy" id="1117311"/>
    <lineage>
        <taxon>Eukaryota</taxon>
        <taxon>Fungi</taxon>
        <taxon>Fungi incertae sedis</taxon>
        <taxon>Mucoromycota</taxon>
        <taxon>Glomeromycotina</taxon>
        <taxon>Glomeromycetes</taxon>
        <taxon>Glomerales</taxon>
        <taxon>Glomeraceae</taxon>
        <taxon>Funneliformis</taxon>
    </lineage>
</organism>
<dbReference type="InterPro" id="IPR000719">
    <property type="entry name" value="Prot_kinase_dom"/>
</dbReference>
<feature type="compositionally biased region" description="Basic and acidic residues" evidence="1">
    <location>
        <begin position="197"/>
        <end position="208"/>
    </location>
</feature>
<evidence type="ECO:0000313" key="4">
    <source>
        <dbReference type="Proteomes" id="UP001153678"/>
    </source>
</evidence>
<dbReference type="Proteomes" id="UP001153678">
    <property type="component" value="Unassembled WGS sequence"/>
</dbReference>
<keyword evidence="4" id="KW-1185">Reference proteome</keyword>
<dbReference type="Gene3D" id="1.10.510.10">
    <property type="entry name" value="Transferase(Phosphotransferase) domain 1"/>
    <property type="match status" value="1"/>
</dbReference>
<dbReference type="PANTHER" id="PTHR44329:SF6">
    <property type="entry name" value="RECEPTOR-INTERACTING SERINE_THREONINE-PROTEIN KINASE 1"/>
    <property type="match status" value="1"/>
</dbReference>
<dbReference type="SUPFAM" id="SSF56112">
    <property type="entry name" value="Protein kinase-like (PK-like)"/>
    <property type="match status" value="1"/>
</dbReference>
<evidence type="ECO:0000313" key="3">
    <source>
        <dbReference type="EMBL" id="CAI2166207.1"/>
    </source>
</evidence>
<gene>
    <name evidence="3" type="ORF">FWILDA_LOCUS2458</name>
</gene>
<dbReference type="GO" id="GO:0004674">
    <property type="term" value="F:protein serine/threonine kinase activity"/>
    <property type="evidence" value="ECO:0007669"/>
    <property type="project" value="TreeGrafter"/>
</dbReference>
<sequence>MEYANGSNLQSYLKINFEKLTWNDKNQLAFQIADGLNYLHNEEVLHRDLHSKNIVIHEDNAKITDFGISKVENNSTMHIGLFGKAAYMEPQILTDQSFQYIKASDIYSYGILMWEISSGYPPFEDKYNNNQDLIIDITCHKVRETTIPNTPDDYEKLYKKCWKQEPEQRPNIKEVLQKFLKMGFGKKIDNDTAEKTINENLSENRDNSTSDSGSKVGEAIQYETYEDLC</sequence>
<dbReference type="PRINTS" id="PR00109">
    <property type="entry name" value="TYRKINASE"/>
</dbReference>
<dbReference type="OrthoDB" id="6718656at2759"/>
<accession>A0A9W4SGG3</accession>
<evidence type="ECO:0000256" key="1">
    <source>
        <dbReference type="SAM" id="MobiDB-lite"/>
    </source>
</evidence>
<dbReference type="PROSITE" id="PS50011">
    <property type="entry name" value="PROTEIN_KINASE_DOM"/>
    <property type="match status" value="1"/>
</dbReference>
<feature type="non-terminal residue" evidence="3">
    <location>
        <position position="229"/>
    </location>
</feature>
<dbReference type="InterPro" id="IPR011009">
    <property type="entry name" value="Kinase-like_dom_sf"/>
</dbReference>
<dbReference type="InterPro" id="IPR001245">
    <property type="entry name" value="Ser-Thr/Tyr_kinase_cat_dom"/>
</dbReference>
<dbReference type="Pfam" id="PF07714">
    <property type="entry name" value="PK_Tyr_Ser-Thr"/>
    <property type="match status" value="1"/>
</dbReference>
<comment type="caution">
    <text evidence="3">The sequence shown here is derived from an EMBL/GenBank/DDBJ whole genome shotgun (WGS) entry which is preliminary data.</text>
</comment>
<dbReference type="AlphaFoldDB" id="A0A9W4SGG3"/>
<dbReference type="InterPro" id="IPR051681">
    <property type="entry name" value="Ser/Thr_Kinases-Pseudokinases"/>
</dbReference>
<proteinExistence type="predicted"/>
<reference evidence="3" key="1">
    <citation type="submission" date="2022-08" db="EMBL/GenBank/DDBJ databases">
        <authorList>
            <person name="Kallberg Y."/>
            <person name="Tangrot J."/>
            <person name="Rosling A."/>
        </authorList>
    </citation>
    <scope>NUCLEOTIDE SEQUENCE</scope>
    <source>
        <strain evidence="3">Wild A</strain>
    </source>
</reference>
<dbReference type="PANTHER" id="PTHR44329">
    <property type="entry name" value="SERINE/THREONINE-PROTEIN KINASE TNNI3K-RELATED"/>
    <property type="match status" value="1"/>
</dbReference>